<dbReference type="InterPro" id="IPR020904">
    <property type="entry name" value="Sc_DH/Rdtase_CS"/>
</dbReference>
<dbReference type="FunFam" id="3.40.50.720:FF:000084">
    <property type="entry name" value="Short-chain dehydrogenase reductase"/>
    <property type="match status" value="1"/>
</dbReference>
<dbReference type="PANTHER" id="PTHR43639">
    <property type="entry name" value="OXIDOREDUCTASE, SHORT-CHAIN DEHYDROGENASE/REDUCTASE FAMILY (AFU_ORTHOLOGUE AFUA_5G02870)"/>
    <property type="match status" value="1"/>
</dbReference>
<dbReference type="Gene3D" id="3.40.50.720">
    <property type="entry name" value="NAD(P)-binding Rossmann-like Domain"/>
    <property type="match status" value="1"/>
</dbReference>
<dbReference type="PROSITE" id="PS00061">
    <property type="entry name" value="ADH_SHORT"/>
    <property type="match status" value="1"/>
</dbReference>
<dbReference type="PANTHER" id="PTHR43639:SF1">
    <property type="entry name" value="SHORT-CHAIN DEHYDROGENASE_REDUCTASE FAMILY PROTEIN"/>
    <property type="match status" value="1"/>
</dbReference>
<evidence type="ECO:0000256" key="3">
    <source>
        <dbReference type="ARBA" id="ARBA00023002"/>
    </source>
</evidence>
<organism evidence="4 5">
    <name type="scientific">Gonapodya prolifera (strain JEL478)</name>
    <name type="common">Monoblepharis prolifera</name>
    <dbReference type="NCBI Taxonomy" id="1344416"/>
    <lineage>
        <taxon>Eukaryota</taxon>
        <taxon>Fungi</taxon>
        <taxon>Fungi incertae sedis</taxon>
        <taxon>Chytridiomycota</taxon>
        <taxon>Chytridiomycota incertae sedis</taxon>
        <taxon>Monoblepharidomycetes</taxon>
        <taxon>Monoblepharidales</taxon>
        <taxon>Gonapodyaceae</taxon>
        <taxon>Gonapodya</taxon>
    </lineage>
</organism>
<evidence type="ECO:0000313" key="5">
    <source>
        <dbReference type="Proteomes" id="UP000070544"/>
    </source>
</evidence>
<proteinExistence type="inferred from homology"/>
<comment type="similarity">
    <text evidence="1">Belongs to the short-chain dehydrogenases/reductases (SDR) family.</text>
</comment>
<dbReference type="InterPro" id="IPR002347">
    <property type="entry name" value="SDR_fam"/>
</dbReference>
<dbReference type="NCBIfam" id="NF005559">
    <property type="entry name" value="PRK07231.1"/>
    <property type="match status" value="1"/>
</dbReference>
<dbReference type="PRINTS" id="PR00080">
    <property type="entry name" value="SDRFAMILY"/>
</dbReference>
<evidence type="ECO:0000256" key="2">
    <source>
        <dbReference type="ARBA" id="ARBA00022857"/>
    </source>
</evidence>
<dbReference type="STRING" id="1344416.A0A139AZJ0"/>
<accession>A0A139AZJ0</accession>
<dbReference type="AlphaFoldDB" id="A0A139AZJ0"/>
<dbReference type="InterPro" id="IPR036291">
    <property type="entry name" value="NAD(P)-bd_dom_sf"/>
</dbReference>
<name>A0A139AZJ0_GONPJ</name>
<dbReference type="SUPFAM" id="SSF51735">
    <property type="entry name" value="NAD(P)-binding Rossmann-fold domains"/>
    <property type="match status" value="1"/>
</dbReference>
<dbReference type="GO" id="GO:0016491">
    <property type="term" value="F:oxidoreductase activity"/>
    <property type="evidence" value="ECO:0007669"/>
    <property type="project" value="UniProtKB-KW"/>
</dbReference>
<gene>
    <name evidence="4" type="ORF">M427DRAFT_27509</name>
</gene>
<keyword evidence="5" id="KW-1185">Reference proteome</keyword>
<dbReference type="OMA" id="TWHAWQK"/>
<evidence type="ECO:0000256" key="1">
    <source>
        <dbReference type="ARBA" id="ARBA00006484"/>
    </source>
</evidence>
<protein>
    <submittedName>
        <fullName evidence="4">Short-chain dehydrogenase/reductase SDR</fullName>
    </submittedName>
</protein>
<dbReference type="Proteomes" id="UP000070544">
    <property type="component" value="Unassembled WGS sequence"/>
</dbReference>
<dbReference type="OrthoDB" id="417891at2759"/>
<keyword evidence="2" id="KW-0521">NADP</keyword>
<reference evidence="4 5" key="1">
    <citation type="journal article" date="2015" name="Genome Biol. Evol.">
        <title>Phylogenomic analyses indicate that early fungi evolved digesting cell walls of algal ancestors of land plants.</title>
        <authorList>
            <person name="Chang Y."/>
            <person name="Wang S."/>
            <person name="Sekimoto S."/>
            <person name="Aerts A.L."/>
            <person name="Choi C."/>
            <person name="Clum A."/>
            <person name="LaButti K.M."/>
            <person name="Lindquist E.A."/>
            <person name="Yee Ngan C."/>
            <person name="Ohm R.A."/>
            <person name="Salamov A.A."/>
            <person name="Grigoriev I.V."/>
            <person name="Spatafora J.W."/>
            <person name="Berbee M.L."/>
        </authorList>
    </citation>
    <scope>NUCLEOTIDE SEQUENCE [LARGE SCALE GENOMIC DNA]</scope>
    <source>
        <strain evidence="4 5">JEL478</strain>
    </source>
</reference>
<keyword evidence="3" id="KW-0560">Oxidoreductase</keyword>
<evidence type="ECO:0000313" key="4">
    <source>
        <dbReference type="EMBL" id="KXS21983.1"/>
    </source>
</evidence>
<dbReference type="EMBL" id="KQ965732">
    <property type="protein sequence ID" value="KXS21983.1"/>
    <property type="molecule type" value="Genomic_DNA"/>
</dbReference>
<sequence>MSKKSLQDKVAIITGGGSGFGEGTAKLYASEGAKIVVVDLNGDAANRVAEEIKQSGGDARGIKADVTKKADVAAFAKLALDAFGRIDILVNNAGYTHRNQPMLDVSEEQFDRVFDVNVKAIFLAAKEVIPVFRAQGTGGCIINTASTAGLRPRPGLVWYNSSKGAVITMTKSMAVELAPEKIRVNAICPVAGETGMLADFMGQDTAEIRAKFVASVPLGRLSLPQDIAESALYLATQTFTTGVALEIDGGRCI</sequence>
<dbReference type="PRINTS" id="PR00081">
    <property type="entry name" value="GDHRDH"/>
</dbReference>
<dbReference type="Pfam" id="PF13561">
    <property type="entry name" value="adh_short_C2"/>
    <property type="match status" value="1"/>
</dbReference>